<dbReference type="PANTHER" id="PTHR23099:SF0">
    <property type="entry name" value="GERM CELL NUCLEAR ACIDIC PROTEIN"/>
    <property type="match status" value="1"/>
</dbReference>
<dbReference type="AlphaFoldDB" id="A0A1X7VLW4"/>
<dbReference type="GO" id="GO:0006974">
    <property type="term" value="P:DNA damage response"/>
    <property type="evidence" value="ECO:0007669"/>
    <property type="project" value="UniProtKB-ARBA"/>
</dbReference>
<accession>A0A1X7VLW4</accession>
<dbReference type="GO" id="GO:0005634">
    <property type="term" value="C:nucleus"/>
    <property type="evidence" value="ECO:0007669"/>
    <property type="project" value="TreeGrafter"/>
</dbReference>
<reference evidence="4" key="1">
    <citation type="journal article" date="2010" name="Nature">
        <title>The Amphimedon queenslandica genome and the evolution of animal complexity.</title>
        <authorList>
            <person name="Srivastava M."/>
            <person name="Simakov O."/>
            <person name="Chapman J."/>
            <person name="Fahey B."/>
            <person name="Gauthier M.E."/>
            <person name="Mitros T."/>
            <person name="Richards G.S."/>
            <person name="Conaco C."/>
            <person name="Dacre M."/>
            <person name="Hellsten U."/>
            <person name="Larroux C."/>
            <person name="Putnam N.H."/>
            <person name="Stanke M."/>
            <person name="Adamska M."/>
            <person name="Darling A."/>
            <person name="Degnan S.M."/>
            <person name="Oakley T.H."/>
            <person name="Plachetzki D.C."/>
            <person name="Zhai Y."/>
            <person name="Adamski M."/>
            <person name="Calcino A."/>
            <person name="Cummins S.F."/>
            <person name="Goodstein D.M."/>
            <person name="Harris C."/>
            <person name="Jackson D.J."/>
            <person name="Leys S.P."/>
            <person name="Shu S."/>
            <person name="Woodcroft B.J."/>
            <person name="Vervoort M."/>
            <person name="Kosik K.S."/>
            <person name="Manning G."/>
            <person name="Degnan B.M."/>
            <person name="Rokhsar D.S."/>
        </authorList>
    </citation>
    <scope>NUCLEOTIDE SEQUENCE [LARGE SCALE GENOMIC DNA]</scope>
</reference>
<organism evidence="3">
    <name type="scientific">Amphimedon queenslandica</name>
    <name type="common">Sponge</name>
    <dbReference type="NCBI Taxonomy" id="400682"/>
    <lineage>
        <taxon>Eukaryota</taxon>
        <taxon>Metazoa</taxon>
        <taxon>Porifera</taxon>
        <taxon>Demospongiae</taxon>
        <taxon>Heteroscleromorpha</taxon>
        <taxon>Haplosclerida</taxon>
        <taxon>Niphatidae</taxon>
        <taxon>Amphimedon</taxon>
    </lineage>
</organism>
<gene>
    <name evidence="3" type="primary">100638455</name>
</gene>
<dbReference type="Proteomes" id="UP000007879">
    <property type="component" value="Unassembled WGS sequence"/>
</dbReference>
<feature type="region of interest" description="Disordered" evidence="1">
    <location>
        <begin position="270"/>
        <end position="290"/>
    </location>
</feature>
<evidence type="ECO:0000313" key="4">
    <source>
        <dbReference type="Proteomes" id="UP000007879"/>
    </source>
</evidence>
<dbReference type="STRING" id="400682.A0A1X7VLW4"/>
<keyword evidence="4" id="KW-1185">Reference proteome</keyword>
<dbReference type="EnsemblMetazoa" id="XM_020008743.1">
    <property type="protein sequence ID" value="XP_019864302.1"/>
    <property type="gene ID" value="LOC100638455"/>
</dbReference>
<reference evidence="3" key="2">
    <citation type="submission" date="2017-05" db="UniProtKB">
        <authorList>
            <consortium name="EnsemblMetazoa"/>
        </authorList>
    </citation>
    <scope>IDENTIFICATION</scope>
</reference>
<feature type="compositionally biased region" description="Polar residues" evidence="1">
    <location>
        <begin position="188"/>
        <end position="218"/>
    </location>
</feature>
<protein>
    <recommendedName>
        <fullName evidence="2">SprT-like domain-containing protein</fullName>
    </recommendedName>
</protein>
<dbReference type="Pfam" id="PF10263">
    <property type="entry name" value="SprT-like"/>
    <property type="match status" value="1"/>
</dbReference>
<dbReference type="KEGG" id="aqu:100638455"/>
<name>A0A1X7VLW4_AMPQE</name>
<sequence length="593" mass="66787">MNKADELWSFLAYLEERGWISFRVSSKFLQKQVQDWPKVLNKENDHLIPNESPLNEEAPPISNPNYDYHYNTVSSTPNELSESSPNKHNSLSNSTFTDDQSSPLINTPAMNQSNDDDVRIISSFHPLQLSFSPISASFHDASTANLQSESLPSHNQSLSIDQGDNPLDDDCSFIKCIALSSKPAVPADSNNSFNGQQSWVSPMPQKTLSDNESTSKQDVSIIQLSAGESPPLFNTESKNSSLNCQSNASVSSPLNELSLNDITVPASNDSISFGGQVENGKGKGEVTEPPVEVEEVTRVEQKPSVIVLDDDSDDERLEQFFSNLRLESARKERKAKRFVSRKSLAAFIVSDSEEIEEERESEDEKEPLPVSPRILPKAAINTPQTTTSPGCCTPLFRFPSRSHVSSQATPFICRTPTVTDTLSTPSSCLSVKRNRLKMVEELFEMFNRTVFDDKLPPDMGITWNKRMRTTAGWCVYTGSLFNRECRIELSQKVCDTYDRIRDTLIHELCHAATWIIDGKRNEKHGKVWQKWAHLANSVHPDLPPITTRHSYEITYKYWYQCSRCDYKFGRHSKSVNLNVATCPYCSSLLELYQ</sequence>
<feature type="compositionally biased region" description="Polar residues" evidence="1">
    <location>
        <begin position="71"/>
        <end position="113"/>
    </location>
</feature>
<feature type="domain" description="SprT-like" evidence="2">
    <location>
        <begin position="436"/>
        <end position="592"/>
    </location>
</feature>
<dbReference type="eggNOG" id="KOG3854">
    <property type="taxonomic scope" value="Eukaryota"/>
</dbReference>
<evidence type="ECO:0000259" key="2">
    <source>
        <dbReference type="SMART" id="SM00731"/>
    </source>
</evidence>
<dbReference type="SMART" id="SM00731">
    <property type="entry name" value="SprT"/>
    <property type="match status" value="1"/>
</dbReference>
<dbReference type="EnsemblMetazoa" id="Aqu2.1.40879_001">
    <property type="protein sequence ID" value="Aqu2.1.40879_001"/>
    <property type="gene ID" value="Aqu2.1.40879"/>
</dbReference>
<dbReference type="InParanoid" id="A0A1X7VLW4"/>
<dbReference type="OrthoDB" id="20772at2759"/>
<evidence type="ECO:0000313" key="3">
    <source>
        <dbReference type="EnsemblMetazoa" id="Aqu2.1.40879_001"/>
    </source>
</evidence>
<evidence type="ECO:0000256" key="1">
    <source>
        <dbReference type="SAM" id="MobiDB-lite"/>
    </source>
</evidence>
<proteinExistence type="predicted"/>
<feature type="region of interest" description="Disordered" evidence="1">
    <location>
        <begin position="47"/>
        <end position="113"/>
    </location>
</feature>
<feature type="region of interest" description="Disordered" evidence="1">
    <location>
        <begin position="184"/>
        <end position="218"/>
    </location>
</feature>
<dbReference type="InterPro" id="IPR006640">
    <property type="entry name" value="SprT-like_domain"/>
</dbReference>
<dbReference type="PANTHER" id="PTHR23099">
    <property type="entry name" value="TRANSCRIPTIONAL REGULATOR"/>
    <property type="match status" value="1"/>
</dbReference>